<proteinExistence type="predicted"/>
<organism evidence="2 3">
    <name type="scientific">Flavisolibacter ginsenosidimutans</name>
    <dbReference type="NCBI Taxonomy" id="661481"/>
    <lineage>
        <taxon>Bacteria</taxon>
        <taxon>Pseudomonadati</taxon>
        <taxon>Bacteroidota</taxon>
        <taxon>Chitinophagia</taxon>
        <taxon>Chitinophagales</taxon>
        <taxon>Chitinophagaceae</taxon>
        <taxon>Flavisolibacter</taxon>
    </lineage>
</organism>
<evidence type="ECO:0000259" key="1">
    <source>
        <dbReference type="Pfam" id="PF13649"/>
    </source>
</evidence>
<keyword evidence="3" id="KW-1185">Reference proteome</keyword>
<sequence>MPSFQQRSYKKELLDRNDVPFEDIKRNMQELNFINRHLGGHDITLDGIVALIQQAPVFNKQLSIVEIGCGGGDNLRAIKTWAAHIKLPVQLLGVDINEECIAYAKAQPRNTGIEFIHSDYKLTRFPAKPDVIFSSLFCHHFTDEELVAQLQWMNESSSLGFFINDLHRHPLAYYSIKILTGLFSKSYLVKNDAPLSVQRGFKKEDWKRLFRLAQIENYTCKWRWAFRWLVTYVHNGED</sequence>
<dbReference type="EMBL" id="CP042433">
    <property type="protein sequence ID" value="QEC58510.1"/>
    <property type="molecule type" value="Genomic_DNA"/>
</dbReference>
<reference evidence="2 3" key="1">
    <citation type="journal article" date="2015" name="Int. J. Syst. Evol. Microbiol.">
        <title>Flavisolibacter ginsenosidimutans sp. nov., with ginsenoside-converting activity isolated from soil used for cultivating ginseng.</title>
        <authorList>
            <person name="Zhao Y."/>
            <person name="Liu Q."/>
            <person name="Kang M.S."/>
            <person name="Jin F."/>
            <person name="Yu H."/>
            <person name="Im W.T."/>
        </authorList>
    </citation>
    <scope>NUCLEOTIDE SEQUENCE [LARGE SCALE GENOMIC DNA]</scope>
    <source>
        <strain evidence="2 3">Gsoil 636</strain>
    </source>
</reference>
<dbReference type="SUPFAM" id="SSF53335">
    <property type="entry name" value="S-adenosyl-L-methionine-dependent methyltransferases"/>
    <property type="match status" value="1"/>
</dbReference>
<accession>A0A5B8UR93</accession>
<dbReference type="AlphaFoldDB" id="A0A5B8UR93"/>
<dbReference type="OrthoDB" id="9800454at2"/>
<dbReference type="GO" id="GO:0032259">
    <property type="term" value="P:methylation"/>
    <property type="evidence" value="ECO:0007669"/>
    <property type="project" value="UniProtKB-KW"/>
</dbReference>
<name>A0A5B8UR93_9BACT</name>
<dbReference type="InterPro" id="IPR041698">
    <property type="entry name" value="Methyltransf_25"/>
</dbReference>
<dbReference type="GO" id="GO:0008168">
    <property type="term" value="F:methyltransferase activity"/>
    <property type="evidence" value="ECO:0007669"/>
    <property type="project" value="UniProtKB-KW"/>
</dbReference>
<dbReference type="Gene3D" id="3.40.50.150">
    <property type="entry name" value="Vaccinia Virus protein VP39"/>
    <property type="match status" value="1"/>
</dbReference>
<dbReference type="Proteomes" id="UP000321204">
    <property type="component" value="Chromosome"/>
</dbReference>
<feature type="domain" description="Methyltransferase" evidence="1">
    <location>
        <begin position="64"/>
        <end position="152"/>
    </location>
</feature>
<dbReference type="InterPro" id="IPR029063">
    <property type="entry name" value="SAM-dependent_MTases_sf"/>
</dbReference>
<protein>
    <submittedName>
        <fullName evidence="2">Methyltransferase domain-containing protein</fullName>
    </submittedName>
</protein>
<evidence type="ECO:0000313" key="3">
    <source>
        <dbReference type="Proteomes" id="UP000321204"/>
    </source>
</evidence>
<dbReference type="CDD" id="cd02440">
    <property type="entry name" value="AdoMet_MTases"/>
    <property type="match status" value="1"/>
</dbReference>
<dbReference type="KEGG" id="fgg:FSB75_10995"/>
<dbReference type="Pfam" id="PF13649">
    <property type="entry name" value="Methyltransf_25"/>
    <property type="match status" value="1"/>
</dbReference>
<evidence type="ECO:0000313" key="2">
    <source>
        <dbReference type="EMBL" id="QEC58510.1"/>
    </source>
</evidence>
<gene>
    <name evidence="2" type="ORF">FSB75_10995</name>
</gene>
<keyword evidence="2" id="KW-0808">Transferase</keyword>
<keyword evidence="2" id="KW-0489">Methyltransferase</keyword>